<comment type="caution">
    <text evidence="4">The sequence shown here is derived from an EMBL/GenBank/DDBJ whole genome shotgun (WGS) entry which is preliminary data.</text>
</comment>
<keyword evidence="1" id="KW-1133">Transmembrane helix</keyword>
<accession>A0A3N0DRX3</accession>
<feature type="domain" description="DUF2510" evidence="2">
    <location>
        <begin position="17"/>
        <end position="47"/>
    </location>
</feature>
<proteinExistence type="predicted"/>
<dbReference type="InterPro" id="IPR018929">
    <property type="entry name" value="DUF2510"/>
</dbReference>
<protein>
    <submittedName>
        <fullName evidence="4">DUF2510 domain-containing protein</fullName>
    </submittedName>
</protein>
<evidence type="ECO:0000256" key="1">
    <source>
        <dbReference type="SAM" id="Phobius"/>
    </source>
</evidence>
<evidence type="ECO:0000313" key="5">
    <source>
        <dbReference type="Proteomes" id="UP000277094"/>
    </source>
</evidence>
<feature type="transmembrane region" description="Helical" evidence="1">
    <location>
        <begin position="111"/>
        <end position="134"/>
    </location>
</feature>
<reference evidence="4 5" key="1">
    <citation type="submission" date="2018-11" db="EMBL/GenBank/DDBJ databases">
        <authorList>
            <person name="Li F."/>
        </authorList>
    </citation>
    <scope>NUCLEOTIDE SEQUENCE [LARGE SCALE GENOMIC DNA]</scope>
    <source>
        <strain evidence="4 5">KIS18-7</strain>
    </source>
</reference>
<evidence type="ECO:0000313" key="4">
    <source>
        <dbReference type="EMBL" id="RNL78379.1"/>
    </source>
</evidence>
<feature type="transmembrane region" description="Helical" evidence="1">
    <location>
        <begin position="74"/>
        <end position="99"/>
    </location>
</feature>
<dbReference type="Proteomes" id="UP000277094">
    <property type="component" value="Unassembled WGS sequence"/>
</dbReference>
<keyword evidence="1" id="KW-0472">Membrane</keyword>
<dbReference type="Pfam" id="PF13845">
    <property type="entry name" value="Septum_form"/>
    <property type="match status" value="1"/>
</dbReference>
<dbReference type="Pfam" id="PF10708">
    <property type="entry name" value="DUF2510"/>
    <property type="match status" value="1"/>
</dbReference>
<sequence>MPRTLRPRMPRMTSAPPGWYPAEDGNLRYWDGAAWTEHTQAVPPAAAPAFAPPMYSPYAPTGAYGLPRPERDGFGIASLVLSIPGVLILSIPFGIIGLVRFKQRTRRGPVPAILGLAFSALWIGAVVILIVVGVGHDVTRDATGAVTQSGKISPADLHEGDCVVLPRVVDGTFQNVELVPCDQPHNGQVFTILNAPAGPYPGGTALRESSLDACRTALQEWLGTDQTLLHVVSFFPTELRWRLDDRRERCLAVDRDRDVTGDMRKYK</sequence>
<evidence type="ECO:0000259" key="3">
    <source>
        <dbReference type="Pfam" id="PF13845"/>
    </source>
</evidence>
<dbReference type="OrthoDB" id="3628931at2"/>
<keyword evidence="5" id="KW-1185">Reference proteome</keyword>
<name>A0A3N0DRX3_9ACTN</name>
<evidence type="ECO:0000259" key="2">
    <source>
        <dbReference type="Pfam" id="PF10708"/>
    </source>
</evidence>
<gene>
    <name evidence="4" type="ORF">EFL95_04560</name>
</gene>
<dbReference type="EMBL" id="RJSG01000002">
    <property type="protein sequence ID" value="RNL78379.1"/>
    <property type="molecule type" value="Genomic_DNA"/>
</dbReference>
<feature type="domain" description="Septum formation-related" evidence="3">
    <location>
        <begin position="160"/>
        <end position="253"/>
    </location>
</feature>
<dbReference type="AlphaFoldDB" id="A0A3N0DRX3"/>
<organism evidence="4 5">
    <name type="scientific">Nocardioides marmorisolisilvae</name>
    <dbReference type="NCBI Taxonomy" id="1542737"/>
    <lineage>
        <taxon>Bacteria</taxon>
        <taxon>Bacillati</taxon>
        <taxon>Actinomycetota</taxon>
        <taxon>Actinomycetes</taxon>
        <taxon>Propionibacteriales</taxon>
        <taxon>Nocardioidaceae</taxon>
        <taxon>Nocardioides</taxon>
    </lineage>
</organism>
<dbReference type="InterPro" id="IPR026004">
    <property type="entry name" value="Septum_form"/>
</dbReference>
<keyword evidence="1" id="KW-0812">Transmembrane</keyword>